<proteinExistence type="predicted"/>
<dbReference type="Gene3D" id="3.60.15.10">
    <property type="entry name" value="Ribonuclease Z/Hydroxyacylglutathione hydrolase-like"/>
    <property type="match status" value="1"/>
</dbReference>
<dbReference type="InterPro" id="IPR036866">
    <property type="entry name" value="RibonucZ/Hydroxyglut_hydro"/>
</dbReference>
<dbReference type="AlphaFoldDB" id="A0A4Q1JTQ5"/>
<dbReference type="Proteomes" id="UP000289784">
    <property type="component" value="Unassembled WGS sequence"/>
</dbReference>
<dbReference type="InterPro" id="IPR052926">
    <property type="entry name" value="Metallo-beta-lactamase_dom"/>
</dbReference>
<evidence type="ECO:0000313" key="2">
    <source>
        <dbReference type="EMBL" id="RXR04377.1"/>
    </source>
</evidence>
<sequence length="377" mass="39640">MTPSRPQPRPALGRRAFLAGAGAGLASLLLPRPALAGTAAAIRLPQLDALEIKVVTDGLSYALAKSGPEGDVEVIRPGHFLSDTAPPDKALIGEFGLSLHAHSRLGTETRRVLIDFGYTPEAINNNLALLGIDVAQLDALVLSHGHYDHFGGLAGFLDTHRGALKPGIAFHLGDEEAFCARRYTSNGKDYGVIDRASLKASNIRVVSSDDAALVAGHALNTGHIPQAGFEKVLSPTGFKAGLDAHGNGCPVDALPEDRRSANGTPDDFHHEIATAYHVRGKGLVVLTSCGHRGVVNSVKQARAASGIDKVHAVIGGFHLAPHNEAYVGQTLDGLLALDVAHIVPLHCSGEPFFDLARARAPERLIRAYVGTSLKFSA</sequence>
<dbReference type="InterPro" id="IPR041712">
    <property type="entry name" value="DHPS-like_MBL-fold"/>
</dbReference>
<organism evidence="2 3">
    <name type="scientific">Pseudoxanthomonas composti</name>
    <dbReference type="NCBI Taxonomy" id="2137479"/>
    <lineage>
        <taxon>Bacteria</taxon>
        <taxon>Pseudomonadati</taxon>
        <taxon>Pseudomonadota</taxon>
        <taxon>Gammaproteobacteria</taxon>
        <taxon>Lysobacterales</taxon>
        <taxon>Lysobacteraceae</taxon>
        <taxon>Pseudoxanthomonas</taxon>
    </lineage>
</organism>
<dbReference type="PANTHER" id="PTHR13754:SF13">
    <property type="entry name" value="METALLO-BETA-LACTAMASE SUPERFAMILY PROTEIN (AFU_ORTHOLOGUE AFUA_3G07630)"/>
    <property type="match status" value="1"/>
</dbReference>
<keyword evidence="3" id="KW-1185">Reference proteome</keyword>
<feature type="domain" description="Metallo-beta-lactamase" evidence="1">
    <location>
        <begin position="107"/>
        <end position="205"/>
    </location>
</feature>
<dbReference type="CDD" id="cd07713">
    <property type="entry name" value="DHPS-like_MBL-fold"/>
    <property type="match status" value="1"/>
</dbReference>
<dbReference type="Pfam" id="PF00753">
    <property type="entry name" value="Lactamase_B"/>
    <property type="match status" value="1"/>
</dbReference>
<dbReference type="GO" id="GO:0016740">
    <property type="term" value="F:transferase activity"/>
    <property type="evidence" value="ECO:0007669"/>
    <property type="project" value="TreeGrafter"/>
</dbReference>
<gene>
    <name evidence="2" type="ORF">EPA99_12970</name>
</gene>
<dbReference type="RefSeq" id="WP_129471648.1">
    <property type="nucleotide sequence ID" value="NZ_SAWZ01000006.1"/>
</dbReference>
<dbReference type="SUPFAM" id="SSF56281">
    <property type="entry name" value="Metallo-hydrolase/oxidoreductase"/>
    <property type="match status" value="1"/>
</dbReference>
<dbReference type="GO" id="GO:0016787">
    <property type="term" value="F:hydrolase activity"/>
    <property type="evidence" value="ECO:0007669"/>
    <property type="project" value="UniProtKB-KW"/>
</dbReference>
<dbReference type="OrthoDB" id="5443440at2"/>
<dbReference type="EMBL" id="SAWZ01000006">
    <property type="protein sequence ID" value="RXR04377.1"/>
    <property type="molecule type" value="Genomic_DNA"/>
</dbReference>
<name>A0A4Q1JTQ5_9GAMM</name>
<evidence type="ECO:0000259" key="1">
    <source>
        <dbReference type="Pfam" id="PF00753"/>
    </source>
</evidence>
<protein>
    <submittedName>
        <fullName evidence="2">MBL fold metallo-hydrolase</fullName>
    </submittedName>
</protein>
<dbReference type="PANTHER" id="PTHR13754">
    <property type="entry name" value="METALLO-BETA-LACTAMASE SUPERFAMILY PROTEIN"/>
    <property type="match status" value="1"/>
</dbReference>
<dbReference type="PROSITE" id="PS51318">
    <property type="entry name" value="TAT"/>
    <property type="match status" value="1"/>
</dbReference>
<accession>A0A4Q1JTQ5</accession>
<keyword evidence="2" id="KW-0378">Hydrolase</keyword>
<dbReference type="InterPro" id="IPR006311">
    <property type="entry name" value="TAT_signal"/>
</dbReference>
<comment type="caution">
    <text evidence="2">The sequence shown here is derived from an EMBL/GenBank/DDBJ whole genome shotgun (WGS) entry which is preliminary data.</text>
</comment>
<evidence type="ECO:0000313" key="3">
    <source>
        <dbReference type="Proteomes" id="UP000289784"/>
    </source>
</evidence>
<dbReference type="InterPro" id="IPR001279">
    <property type="entry name" value="Metallo-B-lactamas"/>
</dbReference>
<reference evidence="2 3" key="1">
    <citation type="submission" date="2019-01" db="EMBL/GenBank/DDBJ databases">
        <title>Pseudoxanthomonas composti sp. nov., isolated from compost.</title>
        <authorList>
            <person name="Yang G."/>
        </authorList>
    </citation>
    <scope>NUCLEOTIDE SEQUENCE [LARGE SCALE GENOMIC DNA]</scope>
    <source>
        <strain evidence="2 3">GSS15</strain>
    </source>
</reference>